<sequence length="276" mass="30103">MSWDDEDFVVPSSAKDAPVMASWDDEFTAGDDDDALLESWDAEESEGSLKPAKKPAAGAKKDKAKTNGKKDSKKQGEVLLEIDTLDEKTRKDVLKKAEVDADLKNAADLFEGLNMADEHPRAKALQKQLDEDALLRPASFTKDTPFDAHPLFKAETKMEFQDLRKALATAITSMNDKSALNYSSGLAIDLIRDVAKPMSVESIRQTVATLNVLIKEKERQERQARLAKVKGGTATGGAGKKKAKAAKANLGGAFKKDQDVDMDASAFDDFGDDDFM</sequence>
<dbReference type="FunFam" id="1.10.246.60:FF:000004">
    <property type="entry name" value="Eukaryotic translation initiation factor 3 subunit J"/>
    <property type="match status" value="1"/>
</dbReference>
<keyword evidence="7" id="KW-1185">Reference proteome</keyword>
<comment type="subcellular location">
    <subcellularLocation>
        <location evidence="4">Cytoplasm</location>
    </subcellularLocation>
</comment>
<organism evidence="6 7">
    <name type="scientific">Lachancea mirantina</name>
    <dbReference type="NCBI Taxonomy" id="1230905"/>
    <lineage>
        <taxon>Eukaryota</taxon>
        <taxon>Fungi</taxon>
        <taxon>Dikarya</taxon>
        <taxon>Ascomycota</taxon>
        <taxon>Saccharomycotina</taxon>
        <taxon>Saccharomycetes</taxon>
        <taxon>Saccharomycetales</taxon>
        <taxon>Saccharomycetaceae</taxon>
        <taxon>Lachancea</taxon>
    </lineage>
</organism>
<dbReference type="PANTHER" id="PTHR21681">
    <property type="entry name" value="EUKARYOTIC TRANSLATION INITIATION FACTOR 3 SUBUNIT J"/>
    <property type="match status" value="1"/>
</dbReference>
<dbReference type="STRING" id="1230905.A0A1G4JQ89"/>
<proteinExistence type="inferred from homology"/>
<feature type="coiled-coil region" evidence="4">
    <location>
        <begin position="200"/>
        <end position="230"/>
    </location>
</feature>
<comment type="similarity">
    <text evidence="4">Belongs to the eIF-3 subunit J family.</text>
</comment>
<feature type="compositionally biased region" description="Basic and acidic residues" evidence="5">
    <location>
        <begin position="59"/>
        <end position="76"/>
    </location>
</feature>
<feature type="region of interest" description="Disordered" evidence="5">
    <location>
        <begin position="1"/>
        <end position="76"/>
    </location>
</feature>
<name>A0A1G4JQ89_9SACH</name>
<dbReference type="EMBL" id="LT598465">
    <property type="protein sequence ID" value="SCU92864.1"/>
    <property type="molecule type" value="Genomic_DNA"/>
</dbReference>
<dbReference type="Pfam" id="PF08597">
    <property type="entry name" value="eIF3_subunit"/>
    <property type="match status" value="1"/>
</dbReference>
<dbReference type="OrthoDB" id="20381at2759"/>
<dbReference type="Proteomes" id="UP000191024">
    <property type="component" value="Chromosome E"/>
</dbReference>
<reference evidence="6 7" key="1">
    <citation type="submission" date="2016-03" db="EMBL/GenBank/DDBJ databases">
        <authorList>
            <person name="Devillers H."/>
        </authorList>
    </citation>
    <scope>NUCLEOTIDE SEQUENCE [LARGE SCALE GENOMIC DNA]</scope>
    <source>
        <strain evidence="6">CBS 11717</strain>
    </source>
</reference>
<dbReference type="GO" id="GO:0033290">
    <property type="term" value="C:eukaryotic 48S preinitiation complex"/>
    <property type="evidence" value="ECO:0007669"/>
    <property type="project" value="UniProtKB-UniRule"/>
</dbReference>
<evidence type="ECO:0000313" key="7">
    <source>
        <dbReference type="Proteomes" id="UP000191024"/>
    </source>
</evidence>
<dbReference type="GO" id="GO:0016282">
    <property type="term" value="C:eukaryotic 43S preinitiation complex"/>
    <property type="evidence" value="ECO:0007669"/>
    <property type="project" value="UniProtKB-UniRule"/>
</dbReference>
<dbReference type="HAMAP" id="MF_03009">
    <property type="entry name" value="eIF3j"/>
    <property type="match status" value="1"/>
</dbReference>
<keyword evidence="2 4" id="KW-0396">Initiation factor</keyword>
<comment type="function">
    <text evidence="4">Component of the eukaryotic translation initiation factor 3 (eIF-3) complex, which is involved in protein synthesis of a specialized repertoire of mRNAs and, together with other initiation factors, stimulates binding of mRNA and methionyl-tRNAi to the 40S ribosome. The eIF-3 complex specifically targets and initiates translation of a subset of mRNAs involved in cell proliferation.</text>
</comment>
<protein>
    <recommendedName>
        <fullName evidence="4">Eukaryotic translation initiation factor 3 subunit J</fullName>
        <shortName evidence="4">eIF3j</shortName>
    </recommendedName>
    <alternativeName>
        <fullName evidence="4">Eukaryotic translation initiation factor 3 30 kDa subunit homolog</fullName>
        <shortName evidence="4">eIF-3 30 kDa subunit homolog</shortName>
    </alternativeName>
</protein>
<gene>
    <name evidence="4" type="primary">HCR1</name>
    <name evidence="6" type="ORF">LAMI_0E12376G</name>
</gene>
<evidence type="ECO:0000256" key="1">
    <source>
        <dbReference type="ARBA" id="ARBA00022490"/>
    </source>
</evidence>
<dbReference type="GO" id="GO:0001732">
    <property type="term" value="P:formation of cytoplasmic translation initiation complex"/>
    <property type="evidence" value="ECO:0007669"/>
    <property type="project" value="UniProtKB-UniRule"/>
</dbReference>
<dbReference type="PANTHER" id="PTHR21681:SF0">
    <property type="entry name" value="EUKARYOTIC TRANSLATION INITIATION FACTOR 3 SUBUNIT J"/>
    <property type="match status" value="1"/>
</dbReference>
<feature type="compositionally biased region" description="Acidic residues" evidence="5">
    <location>
        <begin position="23"/>
        <end position="46"/>
    </location>
</feature>
<evidence type="ECO:0000313" key="6">
    <source>
        <dbReference type="EMBL" id="SCU92864.1"/>
    </source>
</evidence>
<dbReference type="GO" id="GO:0005852">
    <property type="term" value="C:eukaryotic translation initiation factor 3 complex"/>
    <property type="evidence" value="ECO:0007669"/>
    <property type="project" value="UniProtKB-UniRule"/>
</dbReference>
<dbReference type="InterPro" id="IPR023194">
    <property type="entry name" value="eIF3-like_dom_sf"/>
</dbReference>
<dbReference type="InterPro" id="IPR013906">
    <property type="entry name" value="eIF3j"/>
</dbReference>
<accession>A0A1G4JQ89</accession>
<evidence type="ECO:0000256" key="5">
    <source>
        <dbReference type="SAM" id="MobiDB-lite"/>
    </source>
</evidence>
<comment type="subunit">
    <text evidence="4">Component of the eukaryotic translation initiation factor 3 (eIF-3) complex.</text>
</comment>
<keyword evidence="1 4" id="KW-0963">Cytoplasm</keyword>
<dbReference type="AlphaFoldDB" id="A0A1G4JQ89"/>
<dbReference type="GO" id="GO:0003743">
    <property type="term" value="F:translation initiation factor activity"/>
    <property type="evidence" value="ECO:0007669"/>
    <property type="project" value="UniProtKB-UniRule"/>
</dbReference>
<keyword evidence="3 4" id="KW-0648">Protein biosynthesis</keyword>
<evidence type="ECO:0000256" key="3">
    <source>
        <dbReference type="ARBA" id="ARBA00022917"/>
    </source>
</evidence>
<dbReference type="Gene3D" id="1.10.246.60">
    <property type="entry name" value="Eukaryotic translation initiation factor 3 like domains"/>
    <property type="match status" value="1"/>
</dbReference>
<evidence type="ECO:0000256" key="4">
    <source>
        <dbReference type="HAMAP-Rule" id="MF_03009"/>
    </source>
</evidence>
<keyword evidence="4" id="KW-0175">Coiled coil</keyword>
<evidence type="ECO:0000256" key="2">
    <source>
        <dbReference type="ARBA" id="ARBA00022540"/>
    </source>
</evidence>